<feature type="transmembrane region" description="Helical" evidence="1">
    <location>
        <begin position="56"/>
        <end position="76"/>
    </location>
</feature>
<dbReference type="Proteomes" id="UP000615234">
    <property type="component" value="Unassembled WGS sequence"/>
</dbReference>
<keyword evidence="1" id="KW-0472">Membrane</keyword>
<dbReference type="InterPro" id="IPR046475">
    <property type="entry name" value="DUF6796"/>
</dbReference>
<dbReference type="EMBL" id="JACOOX010000001">
    <property type="protein sequence ID" value="MBC5661430.1"/>
    <property type="molecule type" value="Genomic_DNA"/>
</dbReference>
<name>A0A8I0AMJ9_9FIRM</name>
<dbReference type="AlphaFoldDB" id="A0A8I0AMJ9"/>
<keyword evidence="3" id="KW-1185">Reference proteome</keyword>
<reference evidence="2 3" key="1">
    <citation type="submission" date="2020-08" db="EMBL/GenBank/DDBJ databases">
        <title>Genome public.</title>
        <authorList>
            <person name="Liu C."/>
            <person name="Sun Q."/>
        </authorList>
    </citation>
    <scope>NUCLEOTIDE SEQUENCE [LARGE SCALE GENOMIC DNA]</scope>
    <source>
        <strain evidence="2 3">NSJ-10</strain>
    </source>
</reference>
<proteinExistence type="predicted"/>
<gene>
    <name evidence="2" type="ORF">H8S09_00730</name>
</gene>
<dbReference type="RefSeq" id="WP_117784551.1">
    <property type="nucleotide sequence ID" value="NZ_JACOOX010000001.1"/>
</dbReference>
<keyword evidence="1" id="KW-1133">Transmembrane helix</keyword>
<feature type="transmembrane region" description="Helical" evidence="1">
    <location>
        <begin position="168"/>
        <end position="187"/>
    </location>
</feature>
<evidence type="ECO:0000313" key="2">
    <source>
        <dbReference type="EMBL" id="MBC5661430.1"/>
    </source>
</evidence>
<protein>
    <submittedName>
        <fullName evidence="2">Uncharacterized protein</fullName>
    </submittedName>
</protein>
<feature type="transmembrane region" description="Helical" evidence="1">
    <location>
        <begin position="194"/>
        <end position="214"/>
    </location>
</feature>
<organism evidence="2 3">
    <name type="scientific">Coprococcus hominis</name>
    <name type="common">ex Liu et al. 2022</name>
    <dbReference type="NCBI Taxonomy" id="2763039"/>
    <lineage>
        <taxon>Bacteria</taxon>
        <taxon>Bacillati</taxon>
        <taxon>Bacillota</taxon>
        <taxon>Clostridia</taxon>
        <taxon>Lachnospirales</taxon>
        <taxon>Lachnospiraceae</taxon>
        <taxon>Coprococcus</taxon>
    </lineage>
</organism>
<keyword evidence="1" id="KW-0812">Transmembrane</keyword>
<sequence>MNIYVAVGIFGIISNFVAALADLPLIKPGKPGENENISLNGVQPWWAEVPTKRFKLSFWLSFFGQPGAYVTLWLLADLIVKQSTPLAVALKINTLIGCYTGLLCHMYFCMKPLIYQKLSKKMSDSECDEILQAIDPITKIPMLIGGLTLWLGGTIIVAIAIITGALAVSKWCLLLNPIVALIVLSIFKKCKIKIIGILGVGYMLLSVLLIIAGLQ</sequence>
<dbReference type="Pfam" id="PF20599">
    <property type="entry name" value="DUF6796"/>
    <property type="match status" value="1"/>
</dbReference>
<evidence type="ECO:0000313" key="3">
    <source>
        <dbReference type="Proteomes" id="UP000615234"/>
    </source>
</evidence>
<feature type="transmembrane region" description="Helical" evidence="1">
    <location>
        <begin position="140"/>
        <end position="162"/>
    </location>
</feature>
<accession>A0A8I0AMJ9</accession>
<evidence type="ECO:0000256" key="1">
    <source>
        <dbReference type="SAM" id="Phobius"/>
    </source>
</evidence>
<feature type="transmembrane region" description="Helical" evidence="1">
    <location>
        <begin position="6"/>
        <end position="26"/>
    </location>
</feature>
<comment type="caution">
    <text evidence="2">The sequence shown here is derived from an EMBL/GenBank/DDBJ whole genome shotgun (WGS) entry which is preliminary data.</text>
</comment>
<feature type="transmembrane region" description="Helical" evidence="1">
    <location>
        <begin position="88"/>
        <end position="110"/>
    </location>
</feature>